<protein>
    <recommendedName>
        <fullName evidence="2">histidine kinase</fullName>
        <ecNumber evidence="2">2.7.13.3</ecNumber>
    </recommendedName>
</protein>
<dbReference type="SMART" id="SM00388">
    <property type="entry name" value="HisKA"/>
    <property type="match status" value="1"/>
</dbReference>
<dbReference type="InterPro" id="IPR011990">
    <property type="entry name" value="TPR-like_helical_dom_sf"/>
</dbReference>
<dbReference type="Pfam" id="PF13424">
    <property type="entry name" value="TPR_12"/>
    <property type="match status" value="1"/>
</dbReference>
<sequence length="665" mass="74570">MKKVLLCLLLLPVLLRAQYNPDSLLTLLGKSQIPAQTVDLHCKLSKQYQLSDIKKSKKHAEAAVRLAKQFHLKSGQAEALTLLGHANLVLGEYDQALDCHFNSLDLALRAQDTSVIIASYTSLGVMYHKIRDAHRAFAYYEKARNLALKTNDSVGLSKVYNNLGNLYEDKKEYTKALRYFSKAAAMQRQLNQSRSLAISLHNMGHVHVYLPHPEQGLPYLFESLKINQTLHNKILLSGTLGSAAQIYHLLGNKDKALEYARESYSLAQKTESSKKIRDAAILLQNFYAKQGNYKEAYEYLKTVNKQDSLLNLEHQKIKAAEITAEQEKHILELQQKKSLAEKESQVLKIKKQQATLGFSAAIMFLLSVLLLVAFRSRQRFKASSEQLREANHQMVAQNKEIKQQKATLFSQSQILQKQNALLESHNGFKTRVFSIISHDLRAPFGSIKGILNLINTQNLSQEDLTMLFTVLSKEMDHSLEMMESLLLWSKSQLSGSNVVLKSVSVQPVVADNLQLLTASAEQKGILLVNAVPENTFIHTDKERLNFVIRNLIQNAIKFTSTGGLVKIEAEEQENQVNILISDTGKGISAKNLSRLFTEDRFTTLGTLNEKGSGLGLMLCKELMESVQGRIQVESQEGQGSTFIIVLPKASSIEPLLIETDNLILN</sequence>
<dbReference type="CDD" id="cd00075">
    <property type="entry name" value="HATPase"/>
    <property type="match status" value="1"/>
</dbReference>
<reference evidence="11 12" key="1">
    <citation type="submission" date="2018-03" db="EMBL/GenBank/DDBJ databases">
        <title>Adhaeribacter sp. HMF7605 Genome sequencing and assembly.</title>
        <authorList>
            <person name="Kang H."/>
            <person name="Kang J."/>
            <person name="Cha I."/>
            <person name="Kim H."/>
            <person name="Joh K."/>
        </authorList>
    </citation>
    <scope>NUCLEOTIDE SEQUENCE [LARGE SCALE GENOMIC DNA]</scope>
    <source>
        <strain evidence="11 12">HMF7605</strain>
    </source>
</reference>
<keyword evidence="8" id="KW-0812">Transmembrane</keyword>
<evidence type="ECO:0000256" key="7">
    <source>
        <dbReference type="SAM" id="Coils"/>
    </source>
</evidence>
<dbReference type="SUPFAM" id="SSF48452">
    <property type="entry name" value="TPR-like"/>
    <property type="match status" value="1"/>
</dbReference>
<dbReference type="InterPro" id="IPR003594">
    <property type="entry name" value="HATPase_dom"/>
</dbReference>
<dbReference type="Pfam" id="PF02518">
    <property type="entry name" value="HATPase_c"/>
    <property type="match status" value="1"/>
</dbReference>
<evidence type="ECO:0000256" key="1">
    <source>
        <dbReference type="ARBA" id="ARBA00000085"/>
    </source>
</evidence>
<dbReference type="InterPro" id="IPR019734">
    <property type="entry name" value="TPR_rpt"/>
</dbReference>
<feature type="repeat" description="TPR" evidence="6">
    <location>
        <begin position="117"/>
        <end position="150"/>
    </location>
</feature>
<dbReference type="OrthoDB" id="9810447at2"/>
<dbReference type="PANTHER" id="PTHR43547">
    <property type="entry name" value="TWO-COMPONENT HISTIDINE KINASE"/>
    <property type="match status" value="1"/>
</dbReference>
<evidence type="ECO:0000256" key="4">
    <source>
        <dbReference type="ARBA" id="ARBA00022679"/>
    </source>
</evidence>
<keyword evidence="6" id="KW-0802">TPR repeat</keyword>
<keyword evidence="4" id="KW-0808">Transferase</keyword>
<name>A0A2T2YLB7_9BACT</name>
<keyword evidence="8" id="KW-1133">Transmembrane helix</keyword>
<keyword evidence="9" id="KW-0732">Signal</keyword>
<feature type="chain" id="PRO_5015703376" description="histidine kinase" evidence="9">
    <location>
        <begin position="18"/>
        <end position="665"/>
    </location>
</feature>
<evidence type="ECO:0000256" key="9">
    <source>
        <dbReference type="SAM" id="SignalP"/>
    </source>
</evidence>
<dbReference type="FunFam" id="3.30.565.10:FF:000006">
    <property type="entry name" value="Sensor histidine kinase WalK"/>
    <property type="match status" value="1"/>
</dbReference>
<dbReference type="SUPFAM" id="SSF55874">
    <property type="entry name" value="ATPase domain of HSP90 chaperone/DNA topoisomerase II/histidine kinase"/>
    <property type="match status" value="1"/>
</dbReference>
<comment type="caution">
    <text evidence="11">The sequence shown here is derived from an EMBL/GenBank/DDBJ whole genome shotgun (WGS) entry which is preliminary data.</text>
</comment>
<gene>
    <name evidence="11" type="ORF">AHMF7605_23715</name>
</gene>
<dbReference type="Gene3D" id="1.25.40.10">
    <property type="entry name" value="Tetratricopeptide repeat domain"/>
    <property type="match status" value="1"/>
</dbReference>
<dbReference type="InterPro" id="IPR003661">
    <property type="entry name" value="HisK_dim/P_dom"/>
</dbReference>
<dbReference type="GO" id="GO:0000155">
    <property type="term" value="F:phosphorelay sensor kinase activity"/>
    <property type="evidence" value="ECO:0007669"/>
    <property type="project" value="InterPro"/>
</dbReference>
<dbReference type="Proteomes" id="UP000240357">
    <property type="component" value="Unassembled WGS sequence"/>
</dbReference>
<accession>A0A2T2YLB7</accession>
<keyword evidence="12" id="KW-1185">Reference proteome</keyword>
<dbReference type="EC" id="2.7.13.3" evidence="2"/>
<organism evidence="11 12">
    <name type="scientific">Adhaeribacter arboris</name>
    <dbReference type="NCBI Taxonomy" id="2072846"/>
    <lineage>
        <taxon>Bacteria</taxon>
        <taxon>Pseudomonadati</taxon>
        <taxon>Bacteroidota</taxon>
        <taxon>Cytophagia</taxon>
        <taxon>Cytophagales</taxon>
        <taxon>Hymenobacteraceae</taxon>
        <taxon>Adhaeribacter</taxon>
    </lineage>
</organism>
<dbReference type="Gene3D" id="3.30.565.10">
    <property type="entry name" value="Histidine kinase-like ATPase, C-terminal domain"/>
    <property type="match status" value="1"/>
</dbReference>
<dbReference type="SMART" id="SM00387">
    <property type="entry name" value="HATPase_c"/>
    <property type="match status" value="1"/>
</dbReference>
<feature type="coiled-coil region" evidence="7">
    <location>
        <begin position="323"/>
        <end position="350"/>
    </location>
</feature>
<dbReference type="Pfam" id="PF13181">
    <property type="entry name" value="TPR_8"/>
    <property type="match status" value="1"/>
</dbReference>
<dbReference type="CDD" id="cd00082">
    <property type="entry name" value="HisKA"/>
    <property type="match status" value="1"/>
</dbReference>
<dbReference type="Gene3D" id="1.10.287.130">
    <property type="match status" value="1"/>
</dbReference>
<feature type="signal peptide" evidence="9">
    <location>
        <begin position="1"/>
        <end position="17"/>
    </location>
</feature>
<evidence type="ECO:0000256" key="6">
    <source>
        <dbReference type="PROSITE-ProRule" id="PRU00339"/>
    </source>
</evidence>
<dbReference type="AlphaFoldDB" id="A0A2T2YLB7"/>
<feature type="transmembrane region" description="Helical" evidence="8">
    <location>
        <begin position="354"/>
        <end position="374"/>
    </location>
</feature>
<dbReference type="EMBL" id="PYFT01000001">
    <property type="protein sequence ID" value="PSR56290.1"/>
    <property type="molecule type" value="Genomic_DNA"/>
</dbReference>
<keyword evidence="5" id="KW-0418">Kinase</keyword>
<dbReference type="RefSeq" id="WP_106932469.1">
    <property type="nucleotide sequence ID" value="NZ_PYFT01000001.1"/>
</dbReference>
<evidence type="ECO:0000256" key="2">
    <source>
        <dbReference type="ARBA" id="ARBA00012438"/>
    </source>
</evidence>
<dbReference type="PROSITE" id="PS50109">
    <property type="entry name" value="HIS_KIN"/>
    <property type="match status" value="1"/>
</dbReference>
<dbReference type="PROSITE" id="PS50005">
    <property type="entry name" value="TPR"/>
    <property type="match status" value="2"/>
</dbReference>
<keyword evidence="3" id="KW-0597">Phosphoprotein</keyword>
<keyword evidence="7" id="KW-0175">Coiled coil</keyword>
<dbReference type="InterPro" id="IPR005467">
    <property type="entry name" value="His_kinase_dom"/>
</dbReference>
<dbReference type="InterPro" id="IPR004358">
    <property type="entry name" value="Sig_transdc_His_kin-like_C"/>
</dbReference>
<feature type="repeat" description="TPR" evidence="6">
    <location>
        <begin position="157"/>
        <end position="190"/>
    </location>
</feature>
<dbReference type="PANTHER" id="PTHR43547:SF2">
    <property type="entry name" value="HYBRID SIGNAL TRANSDUCTION HISTIDINE KINASE C"/>
    <property type="match status" value="1"/>
</dbReference>
<dbReference type="InterPro" id="IPR036890">
    <property type="entry name" value="HATPase_C_sf"/>
</dbReference>
<dbReference type="SUPFAM" id="SSF47384">
    <property type="entry name" value="Homodimeric domain of signal transducing histidine kinase"/>
    <property type="match status" value="1"/>
</dbReference>
<feature type="domain" description="Histidine kinase" evidence="10">
    <location>
        <begin position="435"/>
        <end position="650"/>
    </location>
</feature>
<evidence type="ECO:0000259" key="10">
    <source>
        <dbReference type="PROSITE" id="PS50109"/>
    </source>
</evidence>
<evidence type="ECO:0000256" key="5">
    <source>
        <dbReference type="ARBA" id="ARBA00022777"/>
    </source>
</evidence>
<keyword evidence="8" id="KW-0472">Membrane</keyword>
<dbReference type="InterPro" id="IPR036097">
    <property type="entry name" value="HisK_dim/P_sf"/>
</dbReference>
<comment type="catalytic activity">
    <reaction evidence="1">
        <text>ATP + protein L-histidine = ADP + protein N-phospho-L-histidine.</text>
        <dbReference type="EC" id="2.7.13.3"/>
    </reaction>
</comment>
<evidence type="ECO:0000313" key="12">
    <source>
        <dbReference type="Proteomes" id="UP000240357"/>
    </source>
</evidence>
<dbReference type="InterPro" id="IPR006597">
    <property type="entry name" value="Sel1-like"/>
</dbReference>
<proteinExistence type="predicted"/>
<dbReference type="SMART" id="SM00671">
    <property type="entry name" value="SEL1"/>
    <property type="match status" value="2"/>
</dbReference>
<dbReference type="PRINTS" id="PR00344">
    <property type="entry name" value="BCTRLSENSOR"/>
</dbReference>
<evidence type="ECO:0000256" key="3">
    <source>
        <dbReference type="ARBA" id="ARBA00022553"/>
    </source>
</evidence>
<evidence type="ECO:0000313" key="11">
    <source>
        <dbReference type="EMBL" id="PSR56290.1"/>
    </source>
</evidence>
<dbReference type="SMART" id="SM00028">
    <property type="entry name" value="TPR"/>
    <property type="match status" value="6"/>
</dbReference>
<evidence type="ECO:0000256" key="8">
    <source>
        <dbReference type="SAM" id="Phobius"/>
    </source>
</evidence>